<evidence type="ECO:0000256" key="9">
    <source>
        <dbReference type="ARBA" id="ARBA00023207"/>
    </source>
</evidence>
<evidence type="ECO:0000256" key="6">
    <source>
        <dbReference type="ARBA" id="ARBA00022974"/>
    </source>
</evidence>
<dbReference type="AlphaFoldDB" id="A0A8C4PNY2"/>
<feature type="region of interest" description="Disordered" evidence="13">
    <location>
        <begin position="88"/>
        <end position="120"/>
    </location>
</feature>
<evidence type="ECO:0000256" key="13">
    <source>
        <dbReference type="SAM" id="MobiDB-lite"/>
    </source>
</evidence>
<dbReference type="Proteomes" id="UP000694387">
    <property type="component" value="Chromosome 11"/>
</dbReference>
<name>A0A8C4PNY2_EQUAS</name>
<dbReference type="GO" id="GO:0009986">
    <property type="term" value="C:cell surface"/>
    <property type="evidence" value="ECO:0007669"/>
    <property type="project" value="TreeGrafter"/>
</dbReference>
<dbReference type="GO" id="GO:0045202">
    <property type="term" value="C:synapse"/>
    <property type="evidence" value="ECO:0007669"/>
    <property type="project" value="TreeGrafter"/>
</dbReference>
<evidence type="ECO:0000256" key="10">
    <source>
        <dbReference type="ARBA" id="ARBA00023288"/>
    </source>
</evidence>
<keyword evidence="5" id="KW-0732">Signal</keyword>
<evidence type="ECO:0000256" key="8">
    <source>
        <dbReference type="ARBA" id="ARBA00023180"/>
    </source>
</evidence>
<reference evidence="14" key="2">
    <citation type="submission" date="2025-08" db="UniProtKB">
        <authorList>
            <consortium name="Ensembl"/>
        </authorList>
    </citation>
    <scope>IDENTIFICATION</scope>
</reference>
<evidence type="ECO:0000256" key="12">
    <source>
        <dbReference type="RuleBase" id="RU003519"/>
    </source>
</evidence>
<proteinExistence type="inferred from homology"/>
<dbReference type="GeneTree" id="ENSGT01050000244897"/>
<protein>
    <submittedName>
        <fullName evidence="14">Glypican 6</fullName>
    </submittedName>
</protein>
<sequence>MQLGSGFRRTSASCEITEPGNGDLVVSAFSPTGNWQDAMLLVAERLEGPFNIESVMDPIDVKISEAIMNMQENSMQVSAKVFQGCGQPKPAPALRSARSAPENFNTRFRPYNPEERPTTAAGTSLDRLVTDIKEKLKLSKKVWSTLPYTICKDESVTAGTSNDEECWNGHSKARYLPEIMNDGLTNQINNPEVDVDITRPDTFIRQQIMALRVMTNKLKNAYNGNDVNFQDTTFMSLLQTPVPPPNHQKKNVLKIAHSDKAGPESLFYHVGTEVFNKLLLKSQVPLLQNGKHPRLRGYWEALFEAICKGANIIPVMLWIQLHLFSMSHAHTPTVDICI</sequence>
<feature type="compositionally biased region" description="Low complexity" evidence="13">
    <location>
        <begin position="92"/>
        <end position="101"/>
    </location>
</feature>
<dbReference type="Pfam" id="PF01153">
    <property type="entry name" value="Glypican"/>
    <property type="match status" value="1"/>
</dbReference>
<keyword evidence="10 12" id="KW-0449">Lipoprotein</keyword>
<reference evidence="14" key="3">
    <citation type="submission" date="2025-09" db="UniProtKB">
        <authorList>
            <consortium name="Ensembl"/>
        </authorList>
    </citation>
    <scope>IDENTIFICATION</scope>
</reference>
<dbReference type="Ensembl" id="ENSEAST00005021484.2">
    <property type="protein sequence ID" value="ENSEASP00005019796.2"/>
    <property type="gene ID" value="ENSEASG00005031606.1"/>
</dbReference>
<keyword evidence="7 12" id="KW-0472">Membrane</keyword>
<gene>
    <name evidence="14" type="primary">GPC6</name>
</gene>
<keyword evidence="4 12" id="KW-0336">GPI-anchor</keyword>
<dbReference type="GO" id="GO:0005576">
    <property type="term" value="C:extracellular region"/>
    <property type="evidence" value="ECO:0007669"/>
    <property type="project" value="TreeGrafter"/>
</dbReference>
<evidence type="ECO:0000313" key="15">
    <source>
        <dbReference type="Proteomes" id="UP000694387"/>
    </source>
</evidence>
<comment type="subcellular location">
    <subcellularLocation>
        <location evidence="1 12">Cell membrane</location>
        <topology evidence="1 12">Lipid-anchor</topology>
        <topology evidence="1 12">GPI-anchor</topology>
    </subcellularLocation>
</comment>
<organism evidence="14 15">
    <name type="scientific">Equus asinus</name>
    <name type="common">Donkey</name>
    <name type="synonym">Equus africanus asinus</name>
    <dbReference type="NCBI Taxonomy" id="9793"/>
    <lineage>
        <taxon>Eukaryota</taxon>
        <taxon>Metazoa</taxon>
        <taxon>Chordata</taxon>
        <taxon>Craniata</taxon>
        <taxon>Vertebrata</taxon>
        <taxon>Euteleostomi</taxon>
        <taxon>Mammalia</taxon>
        <taxon>Eutheria</taxon>
        <taxon>Laurasiatheria</taxon>
        <taxon>Perissodactyla</taxon>
        <taxon>Equidae</taxon>
        <taxon>Equus</taxon>
    </lineage>
</organism>
<evidence type="ECO:0000313" key="14">
    <source>
        <dbReference type="Ensembl" id="ENSEASP00005019796.2"/>
    </source>
</evidence>
<keyword evidence="9 12" id="KW-0357">Heparan sulfate</keyword>
<keyword evidence="15" id="KW-1185">Reference proteome</keyword>
<dbReference type="GO" id="GO:0016477">
    <property type="term" value="P:cell migration"/>
    <property type="evidence" value="ECO:0007669"/>
    <property type="project" value="TreeGrafter"/>
</dbReference>
<dbReference type="GO" id="GO:0005886">
    <property type="term" value="C:plasma membrane"/>
    <property type="evidence" value="ECO:0007669"/>
    <property type="project" value="UniProtKB-SubCell"/>
</dbReference>
<accession>A0A8C4PNY2</accession>
<evidence type="ECO:0000256" key="1">
    <source>
        <dbReference type="ARBA" id="ARBA00004609"/>
    </source>
</evidence>
<evidence type="ECO:0000256" key="3">
    <source>
        <dbReference type="ARBA" id="ARBA00022475"/>
    </source>
</evidence>
<evidence type="ECO:0000256" key="5">
    <source>
        <dbReference type="ARBA" id="ARBA00022729"/>
    </source>
</evidence>
<evidence type="ECO:0000256" key="7">
    <source>
        <dbReference type="ARBA" id="ARBA00023136"/>
    </source>
</evidence>
<dbReference type="InterPro" id="IPR001863">
    <property type="entry name" value="Glypican"/>
</dbReference>
<comment type="similarity">
    <text evidence="2 11">Belongs to the glypican family.</text>
</comment>
<dbReference type="PANTHER" id="PTHR10822">
    <property type="entry name" value="GLYPICAN"/>
    <property type="match status" value="1"/>
</dbReference>
<dbReference type="GO" id="GO:0009966">
    <property type="term" value="P:regulation of signal transduction"/>
    <property type="evidence" value="ECO:0007669"/>
    <property type="project" value="InterPro"/>
</dbReference>
<keyword evidence="3" id="KW-1003">Cell membrane</keyword>
<keyword evidence="8" id="KW-0325">Glycoprotein</keyword>
<evidence type="ECO:0000256" key="2">
    <source>
        <dbReference type="ARBA" id="ARBA00010260"/>
    </source>
</evidence>
<dbReference type="GO" id="GO:0098696">
    <property type="term" value="P:regulation of neurotransmitter receptor localization to postsynaptic specialization membrane"/>
    <property type="evidence" value="ECO:0007669"/>
    <property type="project" value="TreeGrafter"/>
</dbReference>
<comment type="function">
    <text evidence="12">Cell surface proteoglycan.</text>
</comment>
<dbReference type="PANTHER" id="PTHR10822:SF31">
    <property type="entry name" value="GLYPICAN-6"/>
    <property type="match status" value="1"/>
</dbReference>
<keyword evidence="6 12" id="KW-0654">Proteoglycan</keyword>
<dbReference type="GO" id="GO:0098552">
    <property type="term" value="C:side of membrane"/>
    <property type="evidence" value="ECO:0007669"/>
    <property type="project" value="UniProtKB-KW"/>
</dbReference>
<evidence type="ECO:0000256" key="4">
    <source>
        <dbReference type="ARBA" id="ARBA00022622"/>
    </source>
</evidence>
<evidence type="ECO:0000256" key="11">
    <source>
        <dbReference type="RuleBase" id="RU003518"/>
    </source>
</evidence>
<reference evidence="14 15" key="1">
    <citation type="journal article" date="2020" name="Nat. Commun.">
        <title>Donkey genomes provide new insights into domestication and selection for coat color.</title>
        <authorList>
            <person name="Wang"/>
            <person name="C."/>
            <person name="Li"/>
            <person name="H."/>
            <person name="Guo"/>
            <person name="Y."/>
            <person name="Huang"/>
            <person name="J."/>
            <person name="Sun"/>
            <person name="Y."/>
            <person name="Min"/>
            <person name="J."/>
            <person name="Wang"/>
            <person name="J."/>
            <person name="Fang"/>
            <person name="X."/>
            <person name="Zhao"/>
            <person name="Z."/>
            <person name="Wang"/>
            <person name="S."/>
            <person name="Zhang"/>
            <person name="Y."/>
            <person name="Liu"/>
            <person name="Q."/>
            <person name="Jiang"/>
            <person name="Q."/>
            <person name="Wang"/>
            <person name="X."/>
            <person name="Guo"/>
            <person name="Y."/>
            <person name="Yang"/>
            <person name="C."/>
            <person name="Wang"/>
            <person name="Y."/>
            <person name="Tian"/>
            <person name="F."/>
            <person name="Zhuang"/>
            <person name="G."/>
            <person name="Fan"/>
            <person name="Y."/>
            <person name="Gao"/>
            <person name="Q."/>
            <person name="Li"/>
            <person name="Y."/>
            <person name="Ju"/>
            <person name="Z."/>
            <person name="Li"/>
            <person name="J."/>
            <person name="Li"/>
            <person name="R."/>
            <person name="Hou"/>
            <person name="M."/>
            <person name="Yang"/>
            <person name="G."/>
            <person name="Liu"/>
            <person name="G."/>
            <person name="Liu"/>
            <person name="W."/>
            <person name="Guo"/>
            <person name="J."/>
            <person name="Pan"/>
            <person name="S."/>
            <person name="Fan"/>
            <person name="G."/>
            <person name="Zhang"/>
            <person name="W."/>
            <person name="Zhang"/>
            <person name="R."/>
            <person name="Yu"/>
            <person name="J."/>
            <person name="Zhang"/>
            <person name="X."/>
            <person name="Yin"/>
            <person name="Q."/>
            <person name="Ji"/>
            <person name="C."/>
            <person name="Jin"/>
            <person name="Y."/>
            <person name="Yue"/>
            <person name="G."/>
            <person name="Liu"/>
            <person name="M."/>
            <person name="Xu"/>
            <person name="J."/>
            <person name="Liu"/>
            <person name="S."/>
            <person name="Jordana"/>
            <person name="J."/>
            <person name="Noce"/>
            <person name="A."/>
            <person name="Amills"/>
            <person name="M."/>
            <person name="Wu"/>
            <person name="D.D."/>
            <person name="Li"/>
            <person name="S."/>
            <person name="Zhou"/>
            <person name="X. and Zhong"/>
            <person name="J."/>
        </authorList>
    </citation>
    <scope>NUCLEOTIDE SEQUENCE [LARGE SCALE GENOMIC DNA]</scope>
</reference>